<keyword evidence="3" id="KW-1185">Reference proteome</keyword>
<organism evidence="2 3">
    <name type="scientific">Prunus dulcis</name>
    <name type="common">Almond</name>
    <name type="synonym">Amygdalus dulcis</name>
    <dbReference type="NCBI Taxonomy" id="3755"/>
    <lineage>
        <taxon>Eukaryota</taxon>
        <taxon>Viridiplantae</taxon>
        <taxon>Streptophyta</taxon>
        <taxon>Embryophyta</taxon>
        <taxon>Tracheophyta</taxon>
        <taxon>Spermatophyta</taxon>
        <taxon>Magnoliopsida</taxon>
        <taxon>eudicotyledons</taxon>
        <taxon>Gunneridae</taxon>
        <taxon>Pentapetalae</taxon>
        <taxon>rosids</taxon>
        <taxon>fabids</taxon>
        <taxon>Rosales</taxon>
        <taxon>Rosaceae</taxon>
        <taxon>Amygdaloideae</taxon>
        <taxon>Amygdaleae</taxon>
        <taxon>Prunus</taxon>
    </lineage>
</organism>
<comment type="caution">
    <text evidence="2">The sequence shown here is derived from an EMBL/GenBank/DDBJ whole genome shotgun (WGS) entry which is preliminary data.</text>
</comment>
<evidence type="ECO:0000256" key="1">
    <source>
        <dbReference type="SAM" id="Phobius"/>
    </source>
</evidence>
<keyword evidence="1" id="KW-0812">Transmembrane</keyword>
<feature type="transmembrane region" description="Helical" evidence="1">
    <location>
        <begin position="27"/>
        <end position="45"/>
    </location>
</feature>
<reference evidence="2 3" key="1">
    <citation type="journal article" date="2022" name="G3 (Bethesda)">
        <title>Whole-genome sequence and methylome profiling of the almond [Prunus dulcis (Mill.) D.A. Webb] cultivar 'Nonpareil'.</title>
        <authorList>
            <person name="D'Amico-Willman K.M."/>
            <person name="Ouma W.Z."/>
            <person name="Meulia T."/>
            <person name="Sideli G.M."/>
            <person name="Gradziel T.M."/>
            <person name="Fresnedo-Ramirez J."/>
        </authorList>
    </citation>
    <scope>NUCLEOTIDE SEQUENCE [LARGE SCALE GENOMIC DNA]</scope>
    <source>
        <strain evidence="2">Clone GOH B32 T37-40</strain>
    </source>
</reference>
<gene>
    <name evidence="2" type="ORF">L3X38_018903</name>
</gene>
<evidence type="ECO:0000313" key="2">
    <source>
        <dbReference type="EMBL" id="KAI5339631.1"/>
    </source>
</evidence>
<evidence type="ECO:0000313" key="3">
    <source>
        <dbReference type="Proteomes" id="UP001054821"/>
    </source>
</evidence>
<dbReference type="EMBL" id="JAJFAZ020000003">
    <property type="protein sequence ID" value="KAI5339631.1"/>
    <property type="molecule type" value="Genomic_DNA"/>
</dbReference>
<name>A0AAD4WCH2_PRUDU</name>
<protein>
    <submittedName>
        <fullName evidence="2">Uncharacterized protein</fullName>
    </submittedName>
</protein>
<accession>A0AAD4WCH2</accession>
<keyword evidence="1" id="KW-1133">Transmembrane helix</keyword>
<dbReference type="AlphaFoldDB" id="A0AAD4WCH2"/>
<sequence>MRDGQKFLRADIFLIPPSWRLERAAELLGLGRVCLMPVTLFLMVLSGRLRMGRKLGRLISEEEVAAIVRVLIGSAAASDRLIWRWEKSRKYTVKLGYHWLHGRSTRGGHDGASSSSSIDPGINGITTLNGWFHDILFHDGLGKVDRAQIASSLAFTCWTIWKSRCKAVMEGYSPSPMATVIASSSAISDFSRAKAHIVATRGHSVPLE</sequence>
<keyword evidence="1" id="KW-0472">Membrane</keyword>
<proteinExistence type="predicted"/>
<dbReference type="Proteomes" id="UP001054821">
    <property type="component" value="Chromosome 3"/>
</dbReference>